<feature type="binding site" evidence="9">
    <location>
        <position position="206"/>
    </location>
    <ligand>
        <name>substrate</name>
    </ligand>
</feature>
<feature type="binding site" evidence="10">
    <location>
        <position position="121"/>
    </location>
    <ligand>
        <name>NAD(+)</name>
        <dbReference type="ChEBI" id="CHEBI:57540"/>
    </ligand>
</feature>
<dbReference type="GO" id="GO:0006065">
    <property type="term" value="P:UDP-glucuronate biosynthetic process"/>
    <property type="evidence" value="ECO:0007669"/>
    <property type="project" value="UniProtKB-UniPathway"/>
</dbReference>
<proteinExistence type="inferred from homology"/>
<feature type="binding site" evidence="9">
    <location>
        <position position="325"/>
    </location>
    <ligand>
        <name>substrate</name>
    </ligand>
</feature>
<keyword evidence="4 7" id="KW-0560">Oxidoreductase</keyword>
<feature type="binding site" evidence="10">
    <location>
        <position position="85"/>
    </location>
    <ligand>
        <name>NAD(+)</name>
        <dbReference type="ChEBI" id="CHEBI:57540"/>
    </ligand>
</feature>
<dbReference type="AlphaFoldDB" id="A0A3A5M6I4"/>
<dbReference type="Pfam" id="PF03721">
    <property type="entry name" value="UDPG_MGDP_dh_N"/>
    <property type="match status" value="1"/>
</dbReference>
<dbReference type="PANTHER" id="PTHR43750:SF3">
    <property type="entry name" value="UDP-GLUCOSE 6-DEHYDROGENASE TUAD"/>
    <property type="match status" value="1"/>
</dbReference>
<evidence type="ECO:0000313" key="12">
    <source>
        <dbReference type="EMBL" id="RJT81817.1"/>
    </source>
</evidence>
<name>A0A3A5M6I4_9MICC</name>
<evidence type="ECO:0000256" key="8">
    <source>
        <dbReference type="PIRSR" id="PIRSR500134-1"/>
    </source>
</evidence>
<dbReference type="PIRSF" id="PIRSF000124">
    <property type="entry name" value="UDPglc_GDPman_dh"/>
    <property type="match status" value="1"/>
</dbReference>
<feature type="binding site" evidence="9">
    <location>
        <position position="259"/>
    </location>
    <ligand>
        <name>substrate</name>
    </ligand>
</feature>
<dbReference type="InterPro" id="IPR028357">
    <property type="entry name" value="UDPglc_DH_bac"/>
</dbReference>
<dbReference type="Proteomes" id="UP000272560">
    <property type="component" value="Unassembled WGS sequence"/>
</dbReference>
<comment type="caution">
    <text evidence="12">The sequence shown here is derived from an EMBL/GenBank/DDBJ whole genome shotgun (WGS) entry which is preliminary data.</text>
</comment>
<dbReference type="InterPro" id="IPR001732">
    <property type="entry name" value="UDP-Glc/GDP-Man_DH_N"/>
</dbReference>
<comment type="pathway">
    <text evidence="1">Nucleotide-sugar biosynthesis; UDP-alpha-D-glucuronate biosynthesis; UDP-alpha-D-glucuronate from UDP-alpha-D-glucose: step 1/1.</text>
</comment>
<dbReference type="PANTHER" id="PTHR43750">
    <property type="entry name" value="UDP-GLUCOSE 6-DEHYDROGENASE TUAD"/>
    <property type="match status" value="1"/>
</dbReference>
<keyword evidence="5 7" id="KW-0520">NAD</keyword>
<evidence type="ECO:0000256" key="10">
    <source>
        <dbReference type="PIRSR" id="PIRSR500134-3"/>
    </source>
</evidence>
<evidence type="ECO:0000256" key="6">
    <source>
        <dbReference type="ARBA" id="ARBA00047473"/>
    </source>
</evidence>
<dbReference type="GO" id="GO:0051287">
    <property type="term" value="F:NAD binding"/>
    <property type="evidence" value="ECO:0007669"/>
    <property type="project" value="InterPro"/>
</dbReference>
<dbReference type="Gene3D" id="3.40.50.720">
    <property type="entry name" value="NAD(P)-binding Rossmann-like Domain"/>
    <property type="match status" value="2"/>
</dbReference>
<dbReference type="InterPro" id="IPR036291">
    <property type="entry name" value="NAD(P)-bd_dom_sf"/>
</dbReference>
<evidence type="ECO:0000256" key="4">
    <source>
        <dbReference type="ARBA" id="ARBA00023002"/>
    </source>
</evidence>
<evidence type="ECO:0000256" key="2">
    <source>
        <dbReference type="ARBA" id="ARBA00006601"/>
    </source>
</evidence>
<protein>
    <recommendedName>
        <fullName evidence="3 7">UDP-glucose 6-dehydrogenase</fullName>
        <ecNumber evidence="3 7">1.1.1.22</ecNumber>
    </recommendedName>
</protein>
<dbReference type="NCBIfam" id="TIGR03026">
    <property type="entry name" value="NDP-sugDHase"/>
    <property type="match status" value="1"/>
</dbReference>
<keyword evidence="13" id="KW-1185">Reference proteome</keyword>
<dbReference type="Pfam" id="PF00984">
    <property type="entry name" value="UDPG_MGDP_dh"/>
    <property type="match status" value="1"/>
</dbReference>
<evidence type="ECO:0000256" key="3">
    <source>
        <dbReference type="ARBA" id="ARBA00012954"/>
    </source>
</evidence>
<feature type="binding site" evidence="10">
    <location>
        <position position="30"/>
    </location>
    <ligand>
        <name>NAD(+)</name>
        <dbReference type="ChEBI" id="CHEBI:57540"/>
    </ligand>
</feature>
<dbReference type="GO" id="GO:0003979">
    <property type="term" value="F:UDP-glucose 6-dehydrogenase activity"/>
    <property type="evidence" value="ECO:0007669"/>
    <property type="project" value="UniProtKB-EC"/>
</dbReference>
<gene>
    <name evidence="12" type="ORF">D6T63_03375</name>
</gene>
<feature type="active site" description="Nucleophile" evidence="8">
    <location>
        <position position="262"/>
    </location>
</feature>
<dbReference type="EMBL" id="QZVT01000002">
    <property type="protein sequence ID" value="RJT81817.1"/>
    <property type="molecule type" value="Genomic_DNA"/>
</dbReference>
<evidence type="ECO:0000313" key="13">
    <source>
        <dbReference type="Proteomes" id="UP000272560"/>
    </source>
</evidence>
<sequence length="451" mass="46851">MRISVIGCGYLGTVHAAALSALGHVVTAVDTDKAKVHQLSDGGVPFFEPGLARLLDAGRHAGTLRFTSAFVEVADCDVHFLCVGTPQQKTTHHADVTHVFSAVDALIGHLHEGSVVVGKSTVPAGTSAALLRLLAGTGAELAWNPEFLRQGTAVDDSLQPDRLVYGVADGDAGVRVSTVLDEVYAPLLDKGVPRLVTGFKTAELAKSAANAFLALKLSYMNGIAELCDGIGADVSALADALGLDSRIGGRYLSAGAGFGGGCLPKDVRSLGAQAQDAGAHSLATLLGLVDDMNFGARQRIHDAARDMCGGDLSARRITVLGAAFKPHTDDVRDSPSIDIALRLARSGADVTITDPQAVRKAWLNYPQLRFEADTLEALRGAELTLLLTEWPEFCALSPADAASVVSRTAVLDGRNALPADIWRSAGWEYRGIGRGASSNSVAGTVGASAAI</sequence>
<comment type="similarity">
    <text evidence="2 7">Belongs to the UDP-glucose/GDP-mannose dehydrogenase family.</text>
</comment>
<dbReference type="PIRSF" id="PIRSF500134">
    <property type="entry name" value="UDPglc_DH_bac"/>
    <property type="match status" value="1"/>
</dbReference>
<accession>A0A3A5M6I4</accession>
<dbReference type="UniPathway" id="UPA00038">
    <property type="reaction ID" value="UER00491"/>
</dbReference>
<dbReference type="InterPro" id="IPR014026">
    <property type="entry name" value="UDP-Glc/GDP-Man_DH_dimer"/>
</dbReference>
<reference evidence="12 13" key="1">
    <citation type="submission" date="2018-09" db="EMBL/GenBank/DDBJ databases">
        <title>Novel species of Arthrobacter.</title>
        <authorList>
            <person name="Liu Q."/>
            <person name="Xin Y.-H."/>
        </authorList>
    </citation>
    <scope>NUCLEOTIDE SEQUENCE [LARGE SCALE GENOMIC DNA]</scope>
    <source>
        <strain evidence="12 13">Hz2</strain>
    </source>
</reference>
<dbReference type="GO" id="GO:0000271">
    <property type="term" value="P:polysaccharide biosynthetic process"/>
    <property type="evidence" value="ECO:0007669"/>
    <property type="project" value="InterPro"/>
</dbReference>
<dbReference type="SUPFAM" id="SSF52413">
    <property type="entry name" value="UDP-glucose/GDP-mannose dehydrogenase C-terminal domain"/>
    <property type="match status" value="1"/>
</dbReference>
<feature type="binding site" evidence="9">
    <location>
        <begin position="251"/>
        <end position="255"/>
    </location>
    <ligand>
        <name>substrate</name>
    </ligand>
</feature>
<evidence type="ECO:0000256" key="5">
    <source>
        <dbReference type="ARBA" id="ARBA00023027"/>
    </source>
</evidence>
<feature type="binding site" evidence="10">
    <location>
        <position position="35"/>
    </location>
    <ligand>
        <name>NAD(+)</name>
        <dbReference type="ChEBI" id="CHEBI:57540"/>
    </ligand>
</feature>
<dbReference type="OrthoDB" id="5193947at2"/>
<dbReference type="SUPFAM" id="SSF48179">
    <property type="entry name" value="6-phosphogluconate dehydrogenase C-terminal domain-like"/>
    <property type="match status" value="1"/>
</dbReference>
<evidence type="ECO:0000256" key="1">
    <source>
        <dbReference type="ARBA" id="ARBA00004701"/>
    </source>
</evidence>
<organism evidence="12 13">
    <name type="scientific">Arthrobacter cheniae</name>
    <dbReference type="NCBI Taxonomy" id="1258888"/>
    <lineage>
        <taxon>Bacteria</taxon>
        <taxon>Bacillati</taxon>
        <taxon>Actinomycetota</taxon>
        <taxon>Actinomycetes</taxon>
        <taxon>Micrococcales</taxon>
        <taxon>Micrococcaceae</taxon>
        <taxon>Arthrobacter</taxon>
    </lineage>
</organism>
<evidence type="ECO:0000256" key="7">
    <source>
        <dbReference type="PIRNR" id="PIRNR000124"/>
    </source>
</evidence>
<dbReference type="InterPro" id="IPR014027">
    <property type="entry name" value="UDP-Glc/GDP-Man_DH_C"/>
</dbReference>
<dbReference type="InterPro" id="IPR017476">
    <property type="entry name" value="UDP-Glc/GDP-Man"/>
</dbReference>
<dbReference type="SMART" id="SM00984">
    <property type="entry name" value="UDPG_MGDP_dh_C"/>
    <property type="match status" value="1"/>
</dbReference>
<dbReference type="RefSeq" id="WP_120147637.1">
    <property type="nucleotide sequence ID" value="NZ_QZVT01000002.1"/>
</dbReference>
<dbReference type="SUPFAM" id="SSF51735">
    <property type="entry name" value="NAD(P)-binding Rossmann-fold domains"/>
    <property type="match status" value="1"/>
</dbReference>
<dbReference type="InterPro" id="IPR036220">
    <property type="entry name" value="UDP-Glc/GDP-Man_DH_C_sf"/>
</dbReference>
<evidence type="ECO:0000259" key="11">
    <source>
        <dbReference type="SMART" id="SM00984"/>
    </source>
</evidence>
<feature type="domain" description="UDP-glucose/GDP-mannose dehydrogenase C-terminal" evidence="11">
    <location>
        <begin position="318"/>
        <end position="419"/>
    </location>
</feature>
<comment type="catalytic activity">
    <reaction evidence="6 7">
        <text>UDP-alpha-D-glucose + 2 NAD(+) + H2O = UDP-alpha-D-glucuronate + 2 NADH + 3 H(+)</text>
        <dbReference type="Rhea" id="RHEA:23596"/>
        <dbReference type="ChEBI" id="CHEBI:15377"/>
        <dbReference type="ChEBI" id="CHEBI:15378"/>
        <dbReference type="ChEBI" id="CHEBI:57540"/>
        <dbReference type="ChEBI" id="CHEBI:57945"/>
        <dbReference type="ChEBI" id="CHEBI:58052"/>
        <dbReference type="ChEBI" id="CHEBI:58885"/>
        <dbReference type="EC" id="1.1.1.22"/>
    </reaction>
</comment>
<evidence type="ECO:0000256" key="9">
    <source>
        <dbReference type="PIRSR" id="PIRSR500134-2"/>
    </source>
</evidence>
<feature type="binding site" evidence="10">
    <location>
        <position position="332"/>
    </location>
    <ligand>
        <name>NAD(+)</name>
        <dbReference type="ChEBI" id="CHEBI:57540"/>
    </ligand>
</feature>
<dbReference type="Gene3D" id="1.20.5.100">
    <property type="entry name" value="Cytochrome c1, transmembrane anchor, C-terminal"/>
    <property type="match status" value="1"/>
</dbReference>
<dbReference type="InterPro" id="IPR008927">
    <property type="entry name" value="6-PGluconate_DH-like_C_sf"/>
</dbReference>
<feature type="binding site" evidence="10">
    <location>
        <position position="265"/>
    </location>
    <ligand>
        <name>NAD(+)</name>
        <dbReference type="ChEBI" id="CHEBI:57540"/>
    </ligand>
</feature>
<dbReference type="EC" id="1.1.1.22" evidence="3 7"/>
<dbReference type="Pfam" id="PF03720">
    <property type="entry name" value="UDPG_MGDP_dh_C"/>
    <property type="match status" value="1"/>
</dbReference>